<feature type="region of interest" description="Disordered" evidence="1">
    <location>
        <begin position="71"/>
        <end position="90"/>
    </location>
</feature>
<protein>
    <submittedName>
        <fullName evidence="3">Uncharacterized protein</fullName>
    </submittedName>
</protein>
<keyword evidence="2" id="KW-0812">Transmembrane</keyword>
<accession>A0A4Q8B2W3</accession>
<keyword evidence="2" id="KW-0472">Membrane</keyword>
<organism evidence="3 4">
    <name type="scientific">Micromonospora kangleipakensis</name>
    <dbReference type="NCBI Taxonomy" id="1077942"/>
    <lineage>
        <taxon>Bacteria</taxon>
        <taxon>Bacillati</taxon>
        <taxon>Actinomycetota</taxon>
        <taxon>Actinomycetes</taxon>
        <taxon>Micromonosporales</taxon>
        <taxon>Micromonosporaceae</taxon>
        <taxon>Micromonospora</taxon>
    </lineage>
</organism>
<evidence type="ECO:0000256" key="2">
    <source>
        <dbReference type="SAM" id="Phobius"/>
    </source>
</evidence>
<evidence type="ECO:0000313" key="4">
    <source>
        <dbReference type="Proteomes" id="UP000294114"/>
    </source>
</evidence>
<evidence type="ECO:0000313" key="3">
    <source>
        <dbReference type="EMBL" id="RZU71820.1"/>
    </source>
</evidence>
<sequence>MDVVPEDLADLVHRAARTTPPHAADLATVRGRARARRRRRAAATAGGLAVLVALTGGAVLLFTGNDRAAAPVSAPSIPPTSAGPATPTPPPVPAQRLIIAGGGGSAEPLNGGPEIGLVGGVADEMMADGSVVRHRVPAGWEETVALPDGRLVGLKLTDLMPGVQRRDGPNVAGLSMRLMVLGADGRVERSREVRVKGQRLELVGADERYAYLVRDDVGLVAHELVTGREKTLIRASKVRADLLFGAEDVAEGLVVAVSGEPSLERCQVDVLRLAGGSRRARLVVGGDCAQSIRLSPDGSLVAVPYVRSNGPDRHRREYRVAILDTATGQRRADQFVGNAAIVNGLTAGGTWGTAWADATTLRLVWAQLPEQVRKVYSVAEVARVVTVSAQ</sequence>
<proteinExistence type="predicted"/>
<keyword evidence="2" id="KW-1133">Transmembrane helix</keyword>
<comment type="caution">
    <text evidence="3">The sequence shown here is derived from an EMBL/GenBank/DDBJ whole genome shotgun (WGS) entry which is preliminary data.</text>
</comment>
<gene>
    <name evidence="3" type="ORF">EV384_0154</name>
</gene>
<feature type="transmembrane region" description="Helical" evidence="2">
    <location>
        <begin position="41"/>
        <end position="62"/>
    </location>
</feature>
<dbReference type="Proteomes" id="UP000294114">
    <property type="component" value="Unassembled WGS sequence"/>
</dbReference>
<dbReference type="RefSeq" id="WP_130329141.1">
    <property type="nucleotide sequence ID" value="NZ_SHLD01000001.1"/>
</dbReference>
<keyword evidence="4" id="KW-1185">Reference proteome</keyword>
<dbReference type="OrthoDB" id="3405865at2"/>
<feature type="compositionally biased region" description="Low complexity" evidence="1">
    <location>
        <begin position="71"/>
        <end position="85"/>
    </location>
</feature>
<name>A0A4Q8B2W3_9ACTN</name>
<reference evidence="3 4" key="1">
    <citation type="submission" date="2019-02" db="EMBL/GenBank/DDBJ databases">
        <title>Sequencing the genomes of 1000 actinobacteria strains.</title>
        <authorList>
            <person name="Klenk H.-P."/>
        </authorList>
    </citation>
    <scope>NUCLEOTIDE SEQUENCE [LARGE SCALE GENOMIC DNA]</scope>
    <source>
        <strain evidence="3 4">DSM 45612</strain>
    </source>
</reference>
<dbReference type="AlphaFoldDB" id="A0A4Q8B2W3"/>
<dbReference type="EMBL" id="SHLD01000001">
    <property type="protein sequence ID" value="RZU71820.1"/>
    <property type="molecule type" value="Genomic_DNA"/>
</dbReference>
<evidence type="ECO:0000256" key="1">
    <source>
        <dbReference type="SAM" id="MobiDB-lite"/>
    </source>
</evidence>